<comment type="caution">
    <text evidence="1">The sequence shown here is derived from an EMBL/GenBank/DDBJ whole genome shotgun (WGS) entry which is preliminary data.</text>
</comment>
<name>A0A839S9R1_9SPHI</name>
<protein>
    <submittedName>
        <fullName evidence="1">Uncharacterized protein</fullName>
    </submittedName>
</protein>
<keyword evidence="2" id="KW-1185">Reference proteome</keyword>
<evidence type="ECO:0000313" key="1">
    <source>
        <dbReference type="EMBL" id="MBB3054566.1"/>
    </source>
</evidence>
<proteinExistence type="predicted"/>
<dbReference type="AlphaFoldDB" id="A0A839S9R1"/>
<dbReference type="EMBL" id="JACHWX010000002">
    <property type="protein sequence ID" value="MBB3054566.1"/>
    <property type="molecule type" value="Genomic_DNA"/>
</dbReference>
<dbReference type="Proteomes" id="UP000539265">
    <property type="component" value="Unassembled WGS sequence"/>
</dbReference>
<dbReference type="RefSeq" id="WP_183475818.1">
    <property type="nucleotide sequence ID" value="NZ_JACHWX010000002.1"/>
</dbReference>
<evidence type="ECO:0000313" key="2">
    <source>
        <dbReference type="Proteomes" id="UP000539265"/>
    </source>
</evidence>
<organism evidence="1 2">
    <name type="scientific">Mucilaginibacter gotjawali</name>
    <dbReference type="NCBI Taxonomy" id="1550579"/>
    <lineage>
        <taxon>Bacteria</taxon>
        <taxon>Pseudomonadati</taxon>
        <taxon>Bacteroidota</taxon>
        <taxon>Sphingobacteriia</taxon>
        <taxon>Sphingobacteriales</taxon>
        <taxon>Sphingobacteriaceae</taxon>
        <taxon>Mucilaginibacter</taxon>
    </lineage>
</organism>
<gene>
    <name evidence="1" type="ORF">FHS11_000976</name>
</gene>
<reference evidence="1" key="1">
    <citation type="submission" date="2020-08" db="EMBL/GenBank/DDBJ databases">
        <title>Genomic Encyclopedia of Type Strains, Phase III (KMG-III): the genomes of soil and plant-associated and newly described type strains.</title>
        <authorList>
            <person name="Whitman W."/>
        </authorList>
    </citation>
    <scope>NUCLEOTIDE SEQUENCE [LARGE SCALE GENOMIC DNA]</scope>
    <source>
        <strain evidence="1">CECT 8628</strain>
    </source>
</reference>
<sequence length="224" mass="24977">MKEDLKDHEWQVFGQCEDPTKASGVCGAPITLPEQSSKLGMRTHTPLKEYQSSIDSTSFGKPIEANLAIQMISAAHKSTKAFFTALTEIAEKEKDLSFETANNIYNLMYGVTFDKTIILKILSQPNCEGIRSYLGARPLENGELHYSLVMVGVDMNGYDLNYPPATYPPIPDESFILKDNKVATMSLSGEYGNPPGGPIMLNFDSKRPLDEHYYLLKKAIEKEK</sequence>
<accession>A0A839S9R1</accession>